<dbReference type="EMBL" id="BAAADO010000004">
    <property type="protein sequence ID" value="GAA0494379.1"/>
    <property type="molecule type" value="Genomic_DNA"/>
</dbReference>
<evidence type="ECO:0000313" key="3">
    <source>
        <dbReference type="EMBL" id="GAA0494379.1"/>
    </source>
</evidence>
<dbReference type="Pfam" id="PF00149">
    <property type="entry name" value="Metallophos"/>
    <property type="match status" value="1"/>
</dbReference>
<dbReference type="CDD" id="cd07385">
    <property type="entry name" value="MPP_YkuE_C"/>
    <property type="match status" value="1"/>
</dbReference>
<keyword evidence="1" id="KW-0472">Membrane</keyword>
<evidence type="ECO:0000256" key="1">
    <source>
        <dbReference type="SAM" id="Phobius"/>
    </source>
</evidence>
<protein>
    <submittedName>
        <fullName evidence="3">Metallophosphoesterase</fullName>
    </submittedName>
</protein>
<reference evidence="3 4" key="1">
    <citation type="journal article" date="2019" name="Int. J. Syst. Evol. Microbiol.">
        <title>The Global Catalogue of Microorganisms (GCM) 10K type strain sequencing project: providing services to taxonomists for standard genome sequencing and annotation.</title>
        <authorList>
            <consortium name="The Broad Institute Genomics Platform"/>
            <consortium name="The Broad Institute Genome Sequencing Center for Infectious Disease"/>
            <person name="Wu L."/>
            <person name="Ma J."/>
        </authorList>
    </citation>
    <scope>NUCLEOTIDE SEQUENCE [LARGE SCALE GENOMIC DNA]</scope>
    <source>
        <strain evidence="3 4">JCM 12389</strain>
    </source>
</reference>
<dbReference type="InterPro" id="IPR051158">
    <property type="entry name" value="Metallophosphoesterase_sf"/>
</dbReference>
<dbReference type="Gene3D" id="3.60.21.10">
    <property type="match status" value="1"/>
</dbReference>
<evidence type="ECO:0000259" key="2">
    <source>
        <dbReference type="Pfam" id="PF00149"/>
    </source>
</evidence>
<sequence length="293" mass="33328">MRNQKISRRSFLKRFTYGLLGTLGLSGGTYYYSKYIEPSMLTIKEETIQSPRVPSSFNQFKILQFSDTHLGFHYDLTKLRDLVKKINDQTPDLVLFTGDLADDPNSYSSAQLEACIPILKDIKAPYGKYWVYGNHDHGGYGTEKIQMVMDSGGFQLLQNQSADIPLKDARIQLAGLDDVMLGQPDLHQTLEGTDPDKFTLLMCHEPDFADQTLRYPVDVQLSAHSHGGQIQIPFFGHLITPPYANKYVEGKFTLGDQQLQLFVSRGIGTTRLPFRFLCRPEINIYYLEKLENV</sequence>
<dbReference type="PANTHER" id="PTHR31302">
    <property type="entry name" value="TRANSMEMBRANE PROTEIN WITH METALLOPHOSPHOESTERASE DOMAIN-RELATED"/>
    <property type="match status" value="1"/>
</dbReference>
<organism evidence="3 4">
    <name type="scientific">Salinibacillus aidingensis</name>
    <dbReference type="NCBI Taxonomy" id="237684"/>
    <lineage>
        <taxon>Bacteria</taxon>
        <taxon>Bacillati</taxon>
        <taxon>Bacillota</taxon>
        <taxon>Bacilli</taxon>
        <taxon>Bacillales</taxon>
        <taxon>Bacillaceae</taxon>
        <taxon>Salinibacillus</taxon>
    </lineage>
</organism>
<proteinExistence type="predicted"/>
<dbReference type="RefSeq" id="WP_343840715.1">
    <property type="nucleotide sequence ID" value="NZ_BAAADO010000004.1"/>
</dbReference>
<keyword evidence="1" id="KW-0812">Transmembrane</keyword>
<accession>A0ABN1BC55</accession>
<keyword evidence="4" id="KW-1185">Reference proteome</keyword>
<feature type="domain" description="Calcineurin-like phosphoesterase" evidence="2">
    <location>
        <begin position="60"/>
        <end position="227"/>
    </location>
</feature>
<dbReference type="SUPFAM" id="SSF56300">
    <property type="entry name" value="Metallo-dependent phosphatases"/>
    <property type="match status" value="1"/>
</dbReference>
<dbReference type="Proteomes" id="UP001500880">
    <property type="component" value="Unassembled WGS sequence"/>
</dbReference>
<gene>
    <name evidence="3" type="ORF">GCM10008986_21200</name>
</gene>
<feature type="transmembrane region" description="Helical" evidence="1">
    <location>
        <begin position="12"/>
        <end position="32"/>
    </location>
</feature>
<name>A0ABN1BC55_9BACI</name>
<dbReference type="InterPro" id="IPR029052">
    <property type="entry name" value="Metallo-depent_PP-like"/>
</dbReference>
<evidence type="ECO:0000313" key="4">
    <source>
        <dbReference type="Proteomes" id="UP001500880"/>
    </source>
</evidence>
<dbReference type="PANTHER" id="PTHR31302:SF25">
    <property type="entry name" value="PHOSPHOESTERASE"/>
    <property type="match status" value="1"/>
</dbReference>
<comment type="caution">
    <text evidence="3">The sequence shown here is derived from an EMBL/GenBank/DDBJ whole genome shotgun (WGS) entry which is preliminary data.</text>
</comment>
<keyword evidence="1" id="KW-1133">Transmembrane helix</keyword>
<dbReference type="InterPro" id="IPR004843">
    <property type="entry name" value="Calcineurin-like_PHP"/>
</dbReference>